<keyword evidence="2" id="KW-1185">Reference proteome</keyword>
<dbReference type="Proteomes" id="UP000000845">
    <property type="component" value="Chromosome"/>
</dbReference>
<dbReference type="RefSeq" id="WP_012860513.1">
    <property type="nucleotide sequence ID" value="NC_013517.1"/>
</dbReference>
<dbReference type="EMBL" id="CP001739">
    <property type="protein sequence ID" value="ACZ07917.1"/>
    <property type="molecule type" value="Genomic_DNA"/>
</dbReference>
<organism evidence="1 2">
    <name type="scientific">Sebaldella termitidis (strain ATCC 33386 / NCTC 11300)</name>
    <dbReference type="NCBI Taxonomy" id="526218"/>
    <lineage>
        <taxon>Bacteria</taxon>
        <taxon>Fusobacteriati</taxon>
        <taxon>Fusobacteriota</taxon>
        <taxon>Fusobacteriia</taxon>
        <taxon>Fusobacteriales</taxon>
        <taxon>Leptotrichiaceae</taxon>
        <taxon>Sebaldella</taxon>
    </lineage>
</organism>
<gene>
    <name evidence="1" type="ordered locus">Sterm_1049</name>
</gene>
<dbReference type="HOGENOM" id="CLU_182922_0_0_0"/>
<evidence type="ECO:0000313" key="1">
    <source>
        <dbReference type="EMBL" id="ACZ07917.1"/>
    </source>
</evidence>
<evidence type="ECO:0000313" key="2">
    <source>
        <dbReference type="Proteomes" id="UP000000845"/>
    </source>
</evidence>
<reference evidence="2" key="1">
    <citation type="submission" date="2009-09" db="EMBL/GenBank/DDBJ databases">
        <title>The complete chromosome of Sebaldella termitidis ATCC 33386.</title>
        <authorList>
            <consortium name="US DOE Joint Genome Institute (JGI-PGF)"/>
            <person name="Lucas S."/>
            <person name="Copeland A."/>
            <person name="Lapidus A."/>
            <person name="Glavina del Rio T."/>
            <person name="Dalin E."/>
            <person name="Tice H."/>
            <person name="Bruce D."/>
            <person name="Goodwin L."/>
            <person name="Pitluck S."/>
            <person name="Kyrpides N."/>
            <person name="Mavromatis K."/>
            <person name="Ivanova N."/>
            <person name="Mikhailova N."/>
            <person name="Sims D."/>
            <person name="Meincke L."/>
            <person name="Brettin T."/>
            <person name="Detter J.C."/>
            <person name="Han C."/>
            <person name="Larimer F."/>
            <person name="Land M."/>
            <person name="Hauser L."/>
            <person name="Markowitz V."/>
            <person name="Cheng J.F."/>
            <person name="Hugenholtz P."/>
            <person name="Woyke T."/>
            <person name="Wu D."/>
            <person name="Eisen J.A."/>
        </authorList>
    </citation>
    <scope>NUCLEOTIDE SEQUENCE [LARGE SCALE GENOMIC DNA]</scope>
    <source>
        <strain evidence="2">ATCC 33386 / NCTC 11300</strain>
    </source>
</reference>
<dbReference type="KEGG" id="str:Sterm_1049"/>
<protein>
    <submittedName>
        <fullName evidence="1">Uncharacterized protein</fullName>
    </submittedName>
</protein>
<name>D1AFN2_SEBTE</name>
<dbReference type="AlphaFoldDB" id="D1AFN2"/>
<sequence length="81" mass="9206">MKKKLVTIGNFSEYISGKKFVASHDMIITPGARDKIREAGAEIVYENQSLELKIKEILEKDFNITDDSMVQKVINKIKSMS</sequence>
<reference evidence="1 2" key="2">
    <citation type="journal article" date="2010" name="Stand. Genomic Sci.">
        <title>Complete genome sequence of Sebaldella termitidis type strain (NCTC 11300).</title>
        <authorList>
            <person name="Harmon-Smith M."/>
            <person name="Celia L."/>
            <person name="Chertkov O."/>
            <person name="Lapidus A."/>
            <person name="Copeland A."/>
            <person name="Glavina Del Rio T."/>
            <person name="Nolan M."/>
            <person name="Lucas S."/>
            <person name="Tice H."/>
            <person name="Cheng J.F."/>
            <person name="Han C."/>
            <person name="Detter J.C."/>
            <person name="Bruce D."/>
            <person name="Goodwin L."/>
            <person name="Pitluck S."/>
            <person name="Pati A."/>
            <person name="Liolios K."/>
            <person name="Ivanova N."/>
            <person name="Mavromatis K."/>
            <person name="Mikhailova N."/>
            <person name="Chen A."/>
            <person name="Palaniappan K."/>
            <person name="Land M."/>
            <person name="Hauser L."/>
            <person name="Chang Y.J."/>
            <person name="Jeffries C.D."/>
            <person name="Brettin T."/>
            <person name="Goker M."/>
            <person name="Beck B."/>
            <person name="Bristow J."/>
            <person name="Eisen J.A."/>
            <person name="Markowitz V."/>
            <person name="Hugenholtz P."/>
            <person name="Kyrpides N.C."/>
            <person name="Klenk H.P."/>
            <person name="Chen F."/>
        </authorList>
    </citation>
    <scope>NUCLEOTIDE SEQUENCE [LARGE SCALE GENOMIC DNA]</scope>
    <source>
        <strain evidence="2">ATCC 33386 / NCTC 11300</strain>
    </source>
</reference>
<dbReference type="STRING" id="526218.Sterm_1049"/>
<accession>D1AFN2</accession>
<proteinExistence type="predicted"/>